<dbReference type="InterPro" id="IPR011701">
    <property type="entry name" value="MFS"/>
</dbReference>
<dbReference type="HOGENOM" id="CLU_042172_0_0_1"/>
<dbReference type="GO" id="GO:0022857">
    <property type="term" value="F:transmembrane transporter activity"/>
    <property type="evidence" value="ECO:0007669"/>
    <property type="project" value="InterPro"/>
</dbReference>
<feature type="transmembrane region" description="Helical" evidence="6">
    <location>
        <begin position="436"/>
        <end position="457"/>
    </location>
</feature>
<feature type="transmembrane region" description="Helical" evidence="6">
    <location>
        <begin position="399"/>
        <end position="424"/>
    </location>
</feature>
<dbReference type="InterPro" id="IPR036259">
    <property type="entry name" value="MFS_trans_sf"/>
</dbReference>
<dbReference type="InterPro" id="IPR051068">
    <property type="entry name" value="MFS_Domain-Containing_Protein"/>
</dbReference>
<dbReference type="GO" id="GO:0016020">
    <property type="term" value="C:membrane"/>
    <property type="evidence" value="ECO:0007669"/>
    <property type="project" value="UniProtKB-SubCell"/>
</dbReference>
<name>S8G564_FOMSC</name>
<evidence type="ECO:0000256" key="2">
    <source>
        <dbReference type="ARBA" id="ARBA00022692"/>
    </source>
</evidence>
<keyword evidence="8" id="KW-1185">Reference proteome</keyword>
<dbReference type="FunCoup" id="S8G564">
    <property type="interactions" value="63"/>
</dbReference>
<feature type="transmembrane region" description="Helical" evidence="6">
    <location>
        <begin position="88"/>
        <end position="106"/>
    </location>
</feature>
<dbReference type="InParanoid" id="S8G564"/>
<feature type="transmembrane region" description="Helical" evidence="6">
    <location>
        <begin position="152"/>
        <end position="174"/>
    </location>
</feature>
<feature type="transmembrane region" description="Helical" evidence="6">
    <location>
        <begin position="186"/>
        <end position="208"/>
    </location>
</feature>
<dbReference type="SUPFAM" id="SSF103473">
    <property type="entry name" value="MFS general substrate transporter"/>
    <property type="match status" value="1"/>
</dbReference>
<evidence type="ECO:0008006" key="9">
    <source>
        <dbReference type="Google" id="ProtNLM"/>
    </source>
</evidence>
<feature type="transmembrane region" description="Helical" evidence="6">
    <location>
        <begin position="299"/>
        <end position="319"/>
    </location>
</feature>
<reference evidence="7 8" key="1">
    <citation type="journal article" date="2012" name="Science">
        <title>The Paleozoic origin of enzymatic lignin decomposition reconstructed from 31 fungal genomes.</title>
        <authorList>
            <person name="Floudas D."/>
            <person name="Binder M."/>
            <person name="Riley R."/>
            <person name="Barry K."/>
            <person name="Blanchette R.A."/>
            <person name="Henrissat B."/>
            <person name="Martinez A.T."/>
            <person name="Otillar R."/>
            <person name="Spatafora J.W."/>
            <person name="Yadav J.S."/>
            <person name="Aerts A."/>
            <person name="Benoit I."/>
            <person name="Boyd A."/>
            <person name="Carlson A."/>
            <person name="Copeland A."/>
            <person name="Coutinho P.M."/>
            <person name="de Vries R.P."/>
            <person name="Ferreira P."/>
            <person name="Findley K."/>
            <person name="Foster B."/>
            <person name="Gaskell J."/>
            <person name="Glotzer D."/>
            <person name="Gorecki P."/>
            <person name="Heitman J."/>
            <person name="Hesse C."/>
            <person name="Hori C."/>
            <person name="Igarashi K."/>
            <person name="Jurgens J.A."/>
            <person name="Kallen N."/>
            <person name="Kersten P."/>
            <person name="Kohler A."/>
            <person name="Kuees U."/>
            <person name="Kumar T.K.A."/>
            <person name="Kuo A."/>
            <person name="LaButti K."/>
            <person name="Larrondo L.F."/>
            <person name="Lindquist E."/>
            <person name="Ling A."/>
            <person name="Lombard V."/>
            <person name="Lucas S."/>
            <person name="Lundell T."/>
            <person name="Martin R."/>
            <person name="McLaughlin D.J."/>
            <person name="Morgenstern I."/>
            <person name="Morin E."/>
            <person name="Murat C."/>
            <person name="Nagy L.G."/>
            <person name="Nolan M."/>
            <person name="Ohm R.A."/>
            <person name="Patyshakuliyeva A."/>
            <person name="Rokas A."/>
            <person name="Ruiz-Duenas F.J."/>
            <person name="Sabat G."/>
            <person name="Salamov A."/>
            <person name="Samejima M."/>
            <person name="Schmutz J."/>
            <person name="Slot J.C."/>
            <person name="St John F."/>
            <person name="Stenlid J."/>
            <person name="Sun H."/>
            <person name="Sun S."/>
            <person name="Syed K."/>
            <person name="Tsang A."/>
            <person name="Wiebenga A."/>
            <person name="Young D."/>
            <person name="Pisabarro A."/>
            <person name="Eastwood D.C."/>
            <person name="Martin F."/>
            <person name="Cullen D."/>
            <person name="Grigoriev I.V."/>
            <person name="Hibbett D.S."/>
        </authorList>
    </citation>
    <scope>NUCLEOTIDE SEQUENCE</scope>
    <source>
        <strain evidence="8">FP-58527</strain>
    </source>
</reference>
<keyword evidence="3 6" id="KW-1133">Transmembrane helix</keyword>
<evidence type="ECO:0000256" key="6">
    <source>
        <dbReference type="SAM" id="Phobius"/>
    </source>
</evidence>
<feature type="transmembrane region" description="Helical" evidence="6">
    <location>
        <begin position="25"/>
        <end position="46"/>
    </location>
</feature>
<proteinExistence type="predicted"/>
<protein>
    <recommendedName>
        <fullName evidence="9">Major facilitator superfamily (MFS) profile domain-containing protein</fullName>
    </recommendedName>
</protein>
<dbReference type="EMBL" id="KE504124">
    <property type="protein sequence ID" value="EPT05375.1"/>
    <property type="molecule type" value="Genomic_DNA"/>
</dbReference>
<accession>S8G564</accession>
<evidence type="ECO:0000256" key="3">
    <source>
        <dbReference type="ARBA" id="ARBA00022989"/>
    </source>
</evidence>
<dbReference type="PANTHER" id="PTHR23510">
    <property type="entry name" value="INNER MEMBRANE TRANSPORT PROTEIN YAJR"/>
    <property type="match status" value="1"/>
</dbReference>
<evidence type="ECO:0000256" key="5">
    <source>
        <dbReference type="SAM" id="MobiDB-lite"/>
    </source>
</evidence>
<organism evidence="7 8">
    <name type="scientific">Fomitopsis schrenkii</name>
    <name type="common">Brown rot fungus</name>
    <dbReference type="NCBI Taxonomy" id="2126942"/>
    <lineage>
        <taxon>Eukaryota</taxon>
        <taxon>Fungi</taxon>
        <taxon>Dikarya</taxon>
        <taxon>Basidiomycota</taxon>
        <taxon>Agaricomycotina</taxon>
        <taxon>Agaricomycetes</taxon>
        <taxon>Polyporales</taxon>
        <taxon>Fomitopsis</taxon>
    </lineage>
</organism>
<feature type="region of interest" description="Disordered" evidence="5">
    <location>
        <begin position="253"/>
        <end position="277"/>
    </location>
</feature>
<evidence type="ECO:0000313" key="8">
    <source>
        <dbReference type="Proteomes" id="UP000015241"/>
    </source>
</evidence>
<gene>
    <name evidence="7" type="ORF">FOMPIDRAFT_125440</name>
</gene>
<keyword evidence="2 6" id="KW-0812">Transmembrane</keyword>
<dbReference type="STRING" id="743788.S8G564"/>
<dbReference type="AlphaFoldDB" id="S8G564"/>
<dbReference type="PANTHER" id="PTHR23510:SF64">
    <property type="entry name" value="INNER MEMBRANE TRANSPORT PROTEIN YAJR"/>
    <property type="match status" value="1"/>
</dbReference>
<keyword evidence="4 6" id="KW-0472">Membrane</keyword>
<evidence type="ECO:0000256" key="4">
    <source>
        <dbReference type="ARBA" id="ARBA00023136"/>
    </source>
</evidence>
<dbReference type="Proteomes" id="UP000015241">
    <property type="component" value="Unassembled WGS sequence"/>
</dbReference>
<feature type="transmembrane region" description="Helical" evidence="6">
    <location>
        <begin position="463"/>
        <end position="485"/>
    </location>
</feature>
<comment type="subcellular location">
    <subcellularLocation>
        <location evidence="1">Membrane</location>
        <topology evidence="1">Multi-pass membrane protein</topology>
    </subcellularLocation>
</comment>
<feature type="transmembrane region" description="Helical" evidence="6">
    <location>
        <begin position="374"/>
        <end position="393"/>
    </location>
</feature>
<dbReference type="Gene3D" id="1.20.1250.20">
    <property type="entry name" value="MFS general substrate transporter like domains"/>
    <property type="match status" value="1"/>
</dbReference>
<sequence length="493" mass="53286">MQEEAIDDDVADSSDDFQLPRMRSLVTMLVASMLMQVTFFIVVSSSSEYAQHLGGTPTFSGLVIGIPVVFAGIALIPMMKYDGGGYKLPLHFACACAILGNIIYSLAYVANWLYLILIGRIVSGLAMTFFLYSKRYCTDPRIVGVRRRTTLAGWLVLGQGVGFSVGPFMGGLLYKVGFDNPIFNGYTSPTWVLAGIWVVFWAIAAVMYEDVPTPRSATNGVQLRELPATPEVLHSSSQAESAIQDTETSLTSGYQSHADSMHGKSKNTSTAQEVAAESDIPAPSHTTIFDRFPMTRPQLGVTVTMCWFAMTCFFILGAWEANIPVFTSSDSPMNPFHFSPFAAGNFIALGGVCTFPLLLANLFIARRIQDRHTLVVGTTFGLAGLLTAMGILATRTVTYGSLFACWFFIALGFNIISTVVLSLLSKQLPGEWNGRISLAIQYSMFSGRVTGAVWGGAGAKVGMLNFVGLQIALVGVGATLFSTLWRQLKAKTG</sequence>
<dbReference type="Pfam" id="PF07690">
    <property type="entry name" value="MFS_1"/>
    <property type="match status" value="1"/>
</dbReference>
<evidence type="ECO:0000313" key="7">
    <source>
        <dbReference type="EMBL" id="EPT05375.1"/>
    </source>
</evidence>
<evidence type="ECO:0000256" key="1">
    <source>
        <dbReference type="ARBA" id="ARBA00004141"/>
    </source>
</evidence>
<dbReference type="OrthoDB" id="2015447at2759"/>
<feature type="transmembrane region" description="Helical" evidence="6">
    <location>
        <begin position="58"/>
        <end position="76"/>
    </location>
</feature>
<dbReference type="eggNOG" id="KOG2325">
    <property type="taxonomic scope" value="Eukaryota"/>
</dbReference>
<feature type="transmembrane region" description="Helical" evidence="6">
    <location>
        <begin position="112"/>
        <end position="132"/>
    </location>
</feature>
<feature type="transmembrane region" description="Helical" evidence="6">
    <location>
        <begin position="339"/>
        <end position="362"/>
    </location>
</feature>